<evidence type="ECO:0000313" key="2">
    <source>
        <dbReference type="EMBL" id="MCM2370274.1"/>
    </source>
</evidence>
<dbReference type="PANTHER" id="PTHR43451">
    <property type="entry name" value="ACETYLTRANSFERASE (GNAT) FAMILY PROTEIN"/>
    <property type="match status" value="1"/>
</dbReference>
<evidence type="ECO:0000313" key="3">
    <source>
        <dbReference type="Proteomes" id="UP001202961"/>
    </source>
</evidence>
<dbReference type="Gene3D" id="3.40.630.30">
    <property type="match status" value="1"/>
</dbReference>
<dbReference type="PROSITE" id="PS51186">
    <property type="entry name" value="GNAT"/>
    <property type="match status" value="1"/>
</dbReference>
<keyword evidence="3" id="KW-1185">Reference proteome</keyword>
<dbReference type="CDD" id="cd04301">
    <property type="entry name" value="NAT_SF"/>
    <property type="match status" value="1"/>
</dbReference>
<dbReference type="RefSeq" id="WP_250927946.1">
    <property type="nucleotide sequence ID" value="NZ_JAMQBK010000020.1"/>
</dbReference>
<evidence type="ECO:0000259" key="1">
    <source>
        <dbReference type="PROSITE" id="PS51186"/>
    </source>
</evidence>
<reference evidence="2 3" key="1">
    <citation type="journal article" date="2022" name="Syst. Appl. Microbiol.">
        <title>Rhodopirellula aestuarii sp. nov., a novel member of the genus Rhodopirellula isolated from brackish sediments collected in the Tagus River estuary, Portugal.</title>
        <authorList>
            <person name="Vitorino I.R."/>
            <person name="Klimek D."/>
            <person name="Calusinska M."/>
            <person name="Lobo-da-Cunha A."/>
            <person name="Vasconcelos V."/>
            <person name="Lage O.M."/>
        </authorList>
    </citation>
    <scope>NUCLEOTIDE SEQUENCE [LARGE SCALE GENOMIC DNA]</scope>
    <source>
        <strain evidence="2 3">ICT_H3.1</strain>
    </source>
</reference>
<dbReference type="PANTHER" id="PTHR43451:SF1">
    <property type="entry name" value="ACETYLTRANSFERASE"/>
    <property type="match status" value="1"/>
</dbReference>
<gene>
    <name evidence="2" type="ORF">NB063_06505</name>
</gene>
<sequence length="177" mass="19743">MTSNPATSETSTGDPAISIRRFVPADAEPCLALFRDTIRRVNIRDYTPAQINAWAPSEMDSTAWANRFRGRFAYVAVVSDRIAGFTDMTNTGYLDRLFVSADHQRCGIASRLIAPLFNDAISHNLEQITADVSITAKPFFERMGFVIVQQKLAERHGETLTNFKMRLTLGRAQNAQA</sequence>
<dbReference type="EMBL" id="JAMQBK010000020">
    <property type="protein sequence ID" value="MCM2370274.1"/>
    <property type="molecule type" value="Genomic_DNA"/>
</dbReference>
<dbReference type="Proteomes" id="UP001202961">
    <property type="component" value="Unassembled WGS sequence"/>
</dbReference>
<keyword evidence="2" id="KW-0012">Acyltransferase</keyword>
<organism evidence="2 3">
    <name type="scientific">Aporhodopirellula aestuarii</name>
    <dbReference type="NCBI Taxonomy" id="2950107"/>
    <lineage>
        <taxon>Bacteria</taxon>
        <taxon>Pseudomonadati</taxon>
        <taxon>Planctomycetota</taxon>
        <taxon>Planctomycetia</taxon>
        <taxon>Pirellulales</taxon>
        <taxon>Pirellulaceae</taxon>
        <taxon>Aporhodopirellula</taxon>
    </lineage>
</organism>
<dbReference type="InterPro" id="IPR000182">
    <property type="entry name" value="GNAT_dom"/>
</dbReference>
<dbReference type="EC" id="2.3.1.-" evidence="2"/>
<dbReference type="InterPro" id="IPR016181">
    <property type="entry name" value="Acyl_CoA_acyltransferase"/>
</dbReference>
<keyword evidence="2" id="KW-0808">Transferase</keyword>
<dbReference type="GO" id="GO:0016746">
    <property type="term" value="F:acyltransferase activity"/>
    <property type="evidence" value="ECO:0007669"/>
    <property type="project" value="UniProtKB-KW"/>
</dbReference>
<name>A0ABT0U077_9BACT</name>
<dbReference type="InterPro" id="IPR052564">
    <property type="entry name" value="N-acetyltrans/Recomb-assoc"/>
</dbReference>
<accession>A0ABT0U077</accession>
<protein>
    <submittedName>
        <fullName evidence="2">GNAT family N-acetyltransferase</fullName>
        <ecNumber evidence="2">2.3.1.-</ecNumber>
    </submittedName>
</protein>
<feature type="domain" description="N-acetyltransferase" evidence="1">
    <location>
        <begin position="17"/>
        <end position="170"/>
    </location>
</feature>
<proteinExistence type="predicted"/>
<dbReference type="Pfam" id="PF13673">
    <property type="entry name" value="Acetyltransf_10"/>
    <property type="match status" value="1"/>
</dbReference>
<comment type="caution">
    <text evidence="2">The sequence shown here is derived from an EMBL/GenBank/DDBJ whole genome shotgun (WGS) entry which is preliminary data.</text>
</comment>
<dbReference type="SUPFAM" id="SSF55729">
    <property type="entry name" value="Acyl-CoA N-acyltransferases (Nat)"/>
    <property type="match status" value="1"/>
</dbReference>